<sequence length="692" mass="75987">MSMNVNGGGGVRPLGPPPQQTQVQKTGPQSDPRAAEQQRPGQSGPVINSVNQFTSQPVSNDLQQLQQWLNNLRNADRPELQKPLTSTPQQQPQVAPQQQPPSQEPHPLQTAQKQKEQAPQATKPENKPEPKKTEAPPAKPAPAETAPTKKPSEEKKAEDKKPPAKPEIPPPPPELTKKQSQMLTLGLSKMADSLDVNKSDLARLAFAKASGNDGQFFFQLGKMNHSPTSSMGKKIQMGLEKLFKAVDGPKARMADAVVPSIVADDVARMAKASKLIPSQVLDLGALTHNEGDRFKELAGKMGIPADKADKIMDGFKALGNQFDLSAEELDKMLGQTSQSVNTFLGREFKSAAQSLKMEPQVFNDLANAVMTKDTGKFKKIAKEAGIDSSRVQQTLTNTTKALVNIRKNPAVSTEKLLRFSKDAGVQSRIESAGKEFGLKPDQAMMMAGAFVDEGLIGFAELSKEYGLKRSNDFLNKLEEIEKQQGDGALMLSTNNVESIIAQRRLVKDLKLQTKPISWNTTDPAPFKPPHRGAFDFFKPVSTLLKSIQDSTTQAAGKIAAHNVQMASDKVRYAALNNDLKKVRGDIRSLEGKRRNPFLLIIRNKINNQLNGARRAEKRILDEIGKIKDRGNQPSPAEAAKLEIQGKLNELKDKYNNILEKTQKDPLVVMLSQSKVTHLKDQISVLEKQLKKL</sequence>
<dbReference type="EMBL" id="FWPT01000001">
    <property type="protein sequence ID" value="SMA32346.1"/>
    <property type="molecule type" value="Genomic_DNA"/>
</dbReference>
<dbReference type="RefSeq" id="WP_087105917.1">
    <property type="nucleotide sequence ID" value="NZ_CBCSCN010000012.1"/>
</dbReference>
<evidence type="ECO:0000313" key="2">
    <source>
        <dbReference type="EMBL" id="SMA32346.1"/>
    </source>
</evidence>
<evidence type="ECO:0000313" key="3">
    <source>
        <dbReference type="Proteomes" id="UP000196573"/>
    </source>
</evidence>
<feature type="compositionally biased region" description="Pro residues" evidence="1">
    <location>
        <begin position="165"/>
        <end position="174"/>
    </location>
</feature>
<proteinExistence type="predicted"/>
<feature type="region of interest" description="Disordered" evidence="1">
    <location>
        <begin position="1"/>
        <end position="180"/>
    </location>
</feature>
<feature type="compositionally biased region" description="Low complexity" evidence="1">
    <location>
        <begin position="88"/>
        <end position="97"/>
    </location>
</feature>
<organism evidence="2 3">
    <name type="scientific">Parendozoicomonas haliclonae</name>
    <dbReference type="NCBI Taxonomy" id="1960125"/>
    <lineage>
        <taxon>Bacteria</taxon>
        <taxon>Pseudomonadati</taxon>
        <taxon>Pseudomonadota</taxon>
        <taxon>Gammaproteobacteria</taxon>
        <taxon>Oceanospirillales</taxon>
        <taxon>Endozoicomonadaceae</taxon>
        <taxon>Parendozoicomonas</taxon>
    </lineage>
</organism>
<feature type="compositionally biased region" description="Basic and acidic residues" evidence="1">
    <location>
        <begin position="150"/>
        <end position="164"/>
    </location>
</feature>
<dbReference type="AlphaFoldDB" id="A0A1X7ADP5"/>
<feature type="compositionally biased region" description="Low complexity" evidence="1">
    <location>
        <begin position="60"/>
        <end position="73"/>
    </location>
</feature>
<protein>
    <submittedName>
        <fullName evidence="2">Uncharacterized protein</fullName>
    </submittedName>
</protein>
<feature type="compositionally biased region" description="Polar residues" evidence="1">
    <location>
        <begin position="20"/>
        <end position="29"/>
    </location>
</feature>
<feature type="compositionally biased region" description="Gly residues" evidence="1">
    <location>
        <begin position="1"/>
        <end position="12"/>
    </location>
</feature>
<gene>
    <name evidence="2" type="ORF">EHSB41UT_00145</name>
</gene>
<name>A0A1X7ADP5_9GAMM</name>
<evidence type="ECO:0000256" key="1">
    <source>
        <dbReference type="SAM" id="MobiDB-lite"/>
    </source>
</evidence>
<dbReference type="OrthoDB" id="9823286at2"/>
<accession>A0A1X7ADP5</accession>
<feature type="compositionally biased region" description="Polar residues" evidence="1">
    <location>
        <begin position="39"/>
        <end position="59"/>
    </location>
</feature>
<feature type="compositionally biased region" description="Basic and acidic residues" evidence="1">
    <location>
        <begin position="124"/>
        <end position="134"/>
    </location>
</feature>
<dbReference type="Proteomes" id="UP000196573">
    <property type="component" value="Unassembled WGS sequence"/>
</dbReference>
<keyword evidence="3" id="KW-1185">Reference proteome</keyword>
<reference evidence="2 3" key="1">
    <citation type="submission" date="2017-03" db="EMBL/GenBank/DDBJ databases">
        <authorList>
            <person name="Afonso C.L."/>
            <person name="Miller P.J."/>
            <person name="Scott M.A."/>
            <person name="Spackman E."/>
            <person name="Goraichik I."/>
            <person name="Dimitrov K.M."/>
            <person name="Suarez D.L."/>
            <person name="Swayne D.E."/>
        </authorList>
    </citation>
    <scope>NUCLEOTIDE SEQUENCE [LARGE SCALE GENOMIC DNA]</scope>
    <source>
        <strain evidence="2">SB41UT1</strain>
    </source>
</reference>